<evidence type="ECO:0000256" key="5">
    <source>
        <dbReference type="ARBA" id="ARBA00022723"/>
    </source>
</evidence>
<organism evidence="11 12">
    <name type="scientific">Bugula neritina</name>
    <name type="common">Brown bryozoan</name>
    <name type="synonym">Sertularia neritina</name>
    <dbReference type="NCBI Taxonomy" id="10212"/>
    <lineage>
        <taxon>Eukaryota</taxon>
        <taxon>Metazoa</taxon>
        <taxon>Spiralia</taxon>
        <taxon>Lophotrochozoa</taxon>
        <taxon>Bryozoa</taxon>
        <taxon>Gymnolaemata</taxon>
        <taxon>Cheilostomatida</taxon>
        <taxon>Flustrina</taxon>
        <taxon>Buguloidea</taxon>
        <taxon>Bugulidae</taxon>
        <taxon>Bugula</taxon>
    </lineage>
</organism>
<gene>
    <name evidence="11" type="ORF">EB796_004776</name>
</gene>
<keyword evidence="6" id="KW-0256">Endoplasmic reticulum</keyword>
<keyword evidence="5" id="KW-0479">Metal-binding</keyword>
<dbReference type="Proteomes" id="UP000593567">
    <property type="component" value="Unassembled WGS sequence"/>
</dbReference>
<dbReference type="GO" id="GO:0005506">
    <property type="term" value="F:iron ion binding"/>
    <property type="evidence" value="ECO:0007669"/>
    <property type="project" value="InterPro"/>
</dbReference>
<dbReference type="GO" id="GO:0004497">
    <property type="term" value="F:monooxygenase activity"/>
    <property type="evidence" value="ECO:0007669"/>
    <property type="project" value="UniProtKB-KW"/>
</dbReference>
<dbReference type="EMBL" id="VXIV02000648">
    <property type="protein sequence ID" value="KAF6036919.1"/>
    <property type="molecule type" value="Genomic_DNA"/>
</dbReference>
<comment type="subcellular location">
    <subcellularLocation>
        <location evidence="2">Endoplasmic reticulum membrane</location>
    </subcellularLocation>
</comment>
<keyword evidence="7" id="KW-0560">Oxidoreductase</keyword>
<dbReference type="Gene3D" id="1.10.630.10">
    <property type="entry name" value="Cytochrome P450"/>
    <property type="match status" value="1"/>
</dbReference>
<keyword evidence="12" id="KW-1185">Reference proteome</keyword>
<sequence>MLPWLGRGLLTSYGSKWRSRRKMLTPSFHFNILKTFNGMINSHAKELRDKLMKDACDTGQSYDILDDVTRSTLDIICDTAMGVEVNALHGENSEYVEALSIIKEGADDRSRSPIDKFDFIYDRRAVGRKSTKLSLWHKILQYRITVIKRRREMRDSGADYEQKKHQPFLDLLLDCTDEEGLSLTDSDIREEVDTFMFEGHDTTSSGIFFTIYLLGRNLEEQKKCQQELDEAIGNPSKDITMDDLPKLKYLECCIKESMRLLPPVPFVGRELEEDTAFEYSAKY</sequence>
<evidence type="ECO:0000313" key="11">
    <source>
        <dbReference type="EMBL" id="KAF6036919.1"/>
    </source>
</evidence>
<dbReference type="SUPFAM" id="SSF48264">
    <property type="entry name" value="Cytochrome P450"/>
    <property type="match status" value="1"/>
</dbReference>
<evidence type="ECO:0000256" key="3">
    <source>
        <dbReference type="ARBA" id="ARBA00010617"/>
    </source>
</evidence>
<dbReference type="PANTHER" id="PTHR24291">
    <property type="entry name" value="CYTOCHROME P450 FAMILY 4"/>
    <property type="match status" value="1"/>
</dbReference>
<evidence type="ECO:0000256" key="1">
    <source>
        <dbReference type="ARBA" id="ARBA00001971"/>
    </source>
</evidence>
<protein>
    <submittedName>
        <fullName evidence="11">CYP4V2</fullName>
    </submittedName>
</protein>
<dbReference type="InterPro" id="IPR050196">
    <property type="entry name" value="Cytochrome_P450_Monoox"/>
</dbReference>
<dbReference type="PANTHER" id="PTHR24291:SF189">
    <property type="entry name" value="CYTOCHROME P450 4C3-RELATED"/>
    <property type="match status" value="1"/>
</dbReference>
<evidence type="ECO:0000256" key="9">
    <source>
        <dbReference type="ARBA" id="ARBA00023033"/>
    </source>
</evidence>
<dbReference type="Pfam" id="PF00067">
    <property type="entry name" value="p450"/>
    <property type="match status" value="1"/>
</dbReference>
<evidence type="ECO:0000256" key="4">
    <source>
        <dbReference type="ARBA" id="ARBA00022617"/>
    </source>
</evidence>
<proteinExistence type="inferred from homology"/>
<dbReference type="GO" id="GO:0020037">
    <property type="term" value="F:heme binding"/>
    <property type="evidence" value="ECO:0007669"/>
    <property type="project" value="InterPro"/>
</dbReference>
<dbReference type="AlphaFoldDB" id="A0A7J7KE55"/>
<dbReference type="OrthoDB" id="1470350at2759"/>
<evidence type="ECO:0000256" key="10">
    <source>
        <dbReference type="ARBA" id="ARBA00023136"/>
    </source>
</evidence>
<dbReference type="PRINTS" id="PR00464">
    <property type="entry name" value="EP450II"/>
</dbReference>
<keyword evidence="10" id="KW-0472">Membrane</keyword>
<evidence type="ECO:0000313" key="12">
    <source>
        <dbReference type="Proteomes" id="UP000593567"/>
    </source>
</evidence>
<name>A0A7J7KE55_BUGNE</name>
<evidence type="ECO:0000256" key="8">
    <source>
        <dbReference type="ARBA" id="ARBA00023004"/>
    </source>
</evidence>
<dbReference type="InterPro" id="IPR002402">
    <property type="entry name" value="Cyt_P450_E_grp-II"/>
</dbReference>
<keyword evidence="8" id="KW-0408">Iron</keyword>
<accession>A0A7J7KE55</accession>
<keyword evidence="9" id="KW-0503">Monooxygenase</keyword>
<dbReference type="InterPro" id="IPR001128">
    <property type="entry name" value="Cyt_P450"/>
</dbReference>
<dbReference type="GO" id="GO:0005789">
    <property type="term" value="C:endoplasmic reticulum membrane"/>
    <property type="evidence" value="ECO:0007669"/>
    <property type="project" value="UniProtKB-SubCell"/>
</dbReference>
<comment type="caution">
    <text evidence="11">The sequence shown here is derived from an EMBL/GenBank/DDBJ whole genome shotgun (WGS) entry which is preliminary data.</text>
</comment>
<evidence type="ECO:0000256" key="2">
    <source>
        <dbReference type="ARBA" id="ARBA00004586"/>
    </source>
</evidence>
<comment type="similarity">
    <text evidence="3">Belongs to the cytochrome P450 family.</text>
</comment>
<evidence type="ECO:0000256" key="6">
    <source>
        <dbReference type="ARBA" id="ARBA00022824"/>
    </source>
</evidence>
<dbReference type="InterPro" id="IPR036396">
    <property type="entry name" value="Cyt_P450_sf"/>
</dbReference>
<dbReference type="GO" id="GO:0016705">
    <property type="term" value="F:oxidoreductase activity, acting on paired donors, with incorporation or reduction of molecular oxygen"/>
    <property type="evidence" value="ECO:0007669"/>
    <property type="project" value="InterPro"/>
</dbReference>
<evidence type="ECO:0000256" key="7">
    <source>
        <dbReference type="ARBA" id="ARBA00023002"/>
    </source>
</evidence>
<keyword evidence="4" id="KW-0349">Heme</keyword>
<comment type="cofactor">
    <cofactor evidence="1">
        <name>heme</name>
        <dbReference type="ChEBI" id="CHEBI:30413"/>
    </cofactor>
</comment>
<reference evidence="11" key="1">
    <citation type="submission" date="2020-06" db="EMBL/GenBank/DDBJ databases">
        <title>Draft genome of Bugula neritina, a colonial animal packing powerful symbionts and potential medicines.</title>
        <authorList>
            <person name="Rayko M."/>
        </authorList>
    </citation>
    <scope>NUCLEOTIDE SEQUENCE [LARGE SCALE GENOMIC DNA]</scope>
    <source>
        <strain evidence="11">Kwan_BN1</strain>
    </source>
</reference>